<feature type="transmembrane region" description="Helical" evidence="5">
    <location>
        <begin position="6"/>
        <end position="23"/>
    </location>
</feature>
<comment type="subcellular location">
    <subcellularLocation>
        <location evidence="1">Membrane</location>
        <topology evidence="1">Multi-pass membrane protein</topology>
    </subcellularLocation>
</comment>
<dbReference type="EMBL" id="SMAD01000007">
    <property type="protein sequence ID" value="TCS86470.1"/>
    <property type="molecule type" value="Genomic_DNA"/>
</dbReference>
<evidence type="ECO:0000313" key="7">
    <source>
        <dbReference type="Proteomes" id="UP000295807"/>
    </source>
</evidence>
<reference evidence="6 7" key="1">
    <citation type="submission" date="2019-03" db="EMBL/GenBank/DDBJ databases">
        <title>Genomic Encyclopedia of Type Strains, Phase IV (KMG-IV): sequencing the most valuable type-strain genomes for metagenomic binning, comparative biology and taxonomic classification.</title>
        <authorList>
            <person name="Goeker M."/>
        </authorList>
    </citation>
    <scope>NUCLEOTIDE SEQUENCE [LARGE SCALE GENOMIC DNA]</scope>
    <source>
        <strain evidence="6 7">DSM 21100</strain>
    </source>
</reference>
<evidence type="ECO:0000256" key="3">
    <source>
        <dbReference type="ARBA" id="ARBA00022989"/>
    </source>
</evidence>
<keyword evidence="7" id="KW-1185">Reference proteome</keyword>
<proteinExistence type="predicted"/>
<comment type="caution">
    <text evidence="6">The sequence shown here is derived from an EMBL/GenBank/DDBJ whole genome shotgun (WGS) entry which is preliminary data.</text>
</comment>
<gene>
    <name evidence="6" type="ORF">EDD80_1073</name>
</gene>
<dbReference type="RefSeq" id="WP_132129488.1">
    <property type="nucleotide sequence ID" value="NZ_CP042432.1"/>
</dbReference>
<evidence type="ECO:0000256" key="4">
    <source>
        <dbReference type="ARBA" id="ARBA00023136"/>
    </source>
</evidence>
<feature type="transmembrane region" description="Helical" evidence="5">
    <location>
        <begin position="66"/>
        <end position="82"/>
    </location>
</feature>
<dbReference type="InterPro" id="IPR047662">
    <property type="entry name" value="SemiSWEET"/>
</dbReference>
<dbReference type="Pfam" id="PF04193">
    <property type="entry name" value="PQ-loop"/>
    <property type="match status" value="1"/>
</dbReference>
<sequence length="86" mass="9612">MGVQTIGIAAGIFTGISLLPQLIKLLKEKRSQDISIIMLVCLLIGLILWVIYGIKKEDWPIMTTNAFSLVVNCCVIGLNQYYKVRN</sequence>
<dbReference type="OrthoDB" id="122062at2"/>
<evidence type="ECO:0000313" key="6">
    <source>
        <dbReference type="EMBL" id="TCS86470.1"/>
    </source>
</evidence>
<dbReference type="NCBIfam" id="NF037968">
    <property type="entry name" value="SemiSWEET_2"/>
    <property type="match status" value="1"/>
</dbReference>
<keyword evidence="3 5" id="KW-1133">Transmembrane helix</keyword>
<keyword evidence="2 5" id="KW-0812">Transmembrane</keyword>
<dbReference type="AlphaFoldDB" id="A0A4R3KPA5"/>
<evidence type="ECO:0000256" key="5">
    <source>
        <dbReference type="SAM" id="Phobius"/>
    </source>
</evidence>
<feature type="transmembrane region" description="Helical" evidence="5">
    <location>
        <begin position="35"/>
        <end position="54"/>
    </location>
</feature>
<dbReference type="Proteomes" id="UP000295807">
    <property type="component" value="Unassembled WGS sequence"/>
</dbReference>
<dbReference type="GO" id="GO:0016020">
    <property type="term" value="C:membrane"/>
    <property type="evidence" value="ECO:0007669"/>
    <property type="project" value="UniProtKB-SubCell"/>
</dbReference>
<evidence type="ECO:0000256" key="1">
    <source>
        <dbReference type="ARBA" id="ARBA00004141"/>
    </source>
</evidence>
<name>A0A4R3KPA5_9SPHI</name>
<dbReference type="Gene3D" id="1.20.1280.290">
    <property type="match status" value="1"/>
</dbReference>
<organism evidence="6 7">
    <name type="scientific">Anseongella ginsenosidimutans</name>
    <dbReference type="NCBI Taxonomy" id="496056"/>
    <lineage>
        <taxon>Bacteria</taxon>
        <taxon>Pseudomonadati</taxon>
        <taxon>Bacteroidota</taxon>
        <taxon>Sphingobacteriia</taxon>
        <taxon>Sphingobacteriales</taxon>
        <taxon>Sphingobacteriaceae</taxon>
        <taxon>Anseongella</taxon>
    </lineage>
</organism>
<accession>A0A4R3KPA5</accession>
<keyword evidence="4 5" id="KW-0472">Membrane</keyword>
<evidence type="ECO:0000256" key="2">
    <source>
        <dbReference type="ARBA" id="ARBA00022692"/>
    </source>
</evidence>
<protein>
    <submittedName>
        <fullName evidence="6">MtN3 and saliva related transmembrane protein</fullName>
    </submittedName>
</protein>
<dbReference type="InterPro" id="IPR006603">
    <property type="entry name" value="PQ-loop_rpt"/>
</dbReference>
<dbReference type="GO" id="GO:0051119">
    <property type="term" value="F:sugar transmembrane transporter activity"/>
    <property type="evidence" value="ECO:0007669"/>
    <property type="project" value="InterPro"/>
</dbReference>